<organism evidence="1 2">
    <name type="scientific">Candidatus Kaiserbacteria bacterium RIFCSPHIGHO2_01_FULL_56_24</name>
    <dbReference type="NCBI Taxonomy" id="1798487"/>
    <lineage>
        <taxon>Bacteria</taxon>
        <taxon>Candidatus Kaiseribacteriota</taxon>
    </lineage>
</organism>
<reference evidence="1 2" key="1">
    <citation type="journal article" date="2016" name="Nat. Commun.">
        <title>Thousands of microbial genomes shed light on interconnected biogeochemical processes in an aquifer system.</title>
        <authorList>
            <person name="Anantharaman K."/>
            <person name="Brown C.T."/>
            <person name="Hug L.A."/>
            <person name="Sharon I."/>
            <person name="Castelle C.J."/>
            <person name="Probst A.J."/>
            <person name="Thomas B.C."/>
            <person name="Singh A."/>
            <person name="Wilkins M.J."/>
            <person name="Karaoz U."/>
            <person name="Brodie E.L."/>
            <person name="Williams K.H."/>
            <person name="Hubbard S.S."/>
            <person name="Banfield J.F."/>
        </authorList>
    </citation>
    <scope>NUCLEOTIDE SEQUENCE [LARGE SCALE GENOMIC DNA]</scope>
</reference>
<dbReference type="Proteomes" id="UP000176377">
    <property type="component" value="Unassembled WGS sequence"/>
</dbReference>
<dbReference type="Pfam" id="PF11950">
    <property type="entry name" value="DUF3467"/>
    <property type="match status" value="1"/>
</dbReference>
<dbReference type="InterPro" id="IPR021857">
    <property type="entry name" value="DUF3467"/>
</dbReference>
<accession>A0A1F6D8R1</accession>
<evidence type="ECO:0008006" key="3">
    <source>
        <dbReference type="Google" id="ProtNLM"/>
    </source>
</evidence>
<dbReference type="AlphaFoldDB" id="A0A1F6D8R1"/>
<name>A0A1F6D8R1_9BACT</name>
<evidence type="ECO:0000313" key="2">
    <source>
        <dbReference type="Proteomes" id="UP000176377"/>
    </source>
</evidence>
<protein>
    <recommendedName>
        <fullName evidence="3">DUF3467 domain-containing protein</fullName>
    </recommendedName>
</protein>
<gene>
    <name evidence="1" type="ORF">A2765_06530</name>
</gene>
<proteinExistence type="predicted"/>
<sequence>MDLGKVPKQFCENISAAFSQEFFIMGMITGENGIAYALTPQHMKRLAQYLAHQIADYEKQFGEIHAEWKPGIQSPIQTKDIMGGKTDEGGKV</sequence>
<comment type="caution">
    <text evidence="1">The sequence shown here is derived from an EMBL/GenBank/DDBJ whole genome shotgun (WGS) entry which is preliminary data.</text>
</comment>
<dbReference type="EMBL" id="MFLA01000046">
    <property type="protein sequence ID" value="OGG57720.1"/>
    <property type="molecule type" value="Genomic_DNA"/>
</dbReference>
<evidence type="ECO:0000313" key="1">
    <source>
        <dbReference type="EMBL" id="OGG57720.1"/>
    </source>
</evidence>